<comment type="caution">
    <text evidence="2">The sequence shown here is derived from an EMBL/GenBank/DDBJ whole genome shotgun (WGS) entry which is preliminary data.</text>
</comment>
<reference evidence="3" key="1">
    <citation type="submission" date="2016-01" db="EMBL/GenBank/DDBJ databases">
        <authorList>
            <person name="Mitreva M."/>
            <person name="Pepin K.H."/>
            <person name="Mihindukulasuriya K.A."/>
            <person name="Fulton R."/>
            <person name="Fronick C."/>
            <person name="O'Laughlin M."/>
            <person name="Miner T."/>
            <person name="Herter B."/>
            <person name="Rosa B.A."/>
            <person name="Cordes M."/>
            <person name="Tomlinson C."/>
            <person name="Wollam A."/>
            <person name="Palsikar V.B."/>
            <person name="Mardis E.R."/>
            <person name="Wilson R.K."/>
        </authorList>
    </citation>
    <scope>NUCLEOTIDE SEQUENCE [LARGE SCALE GENOMIC DNA]</scope>
    <source>
        <strain evidence="3">MJR8151</strain>
    </source>
</reference>
<keyword evidence="1" id="KW-1133">Transmembrane helix</keyword>
<dbReference type="EMBL" id="LRPM01000033">
    <property type="protein sequence ID" value="KWZ78142.1"/>
    <property type="molecule type" value="Genomic_DNA"/>
</dbReference>
<proteinExistence type="predicted"/>
<evidence type="ECO:0000313" key="2">
    <source>
        <dbReference type="EMBL" id="KWZ78142.1"/>
    </source>
</evidence>
<keyword evidence="1" id="KW-0472">Membrane</keyword>
<keyword evidence="1" id="KW-0812">Transmembrane</keyword>
<organism evidence="2 3">
    <name type="scientific">Anaerococcus tetradius</name>
    <dbReference type="NCBI Taxonomy" id="33036"/>
    <lineage>
        <taxon>Bacteria</taxon>
        <taxon>Bacillati</taxon>
        <taxon>Bacillota</taxon>
        <taxon>Tissierellia</taxon>
        <taxon>Tissierellales</taxon>
        <taxon>Peptoniphilaceae</taxon>
        <taxon>Anaerococcus</taxon>
    </lineage>
</organism>
<evidence type="ECO:0000256" key="1">
    <source>
        <dbReference type="SAM" id="Phobius"/>
    </source>
</evidence>
<dbReference type="PATRIC" id="fig|33036.3.peg.934"/>
<dbReference type="STRING" id="33036.HMPREF3200_00942"/>
<sequence length="44" mass="5186">MINISYLKTKINIAPSIEIILMMGLCFQFIFKASYLYTYSNFKL</sequence>
<dbReference type="AlphaFoldDB" id="A0A133KEY8"/>
<protein>
    <submittedName>
        <fullName evidence="2">Uncharacterized protein</fullName>
    </submittedName>
</protein>
<dbReference type="Proteomes" id="UP000070383">
    <property type="component" value="Unassembled WGS sequence"/>
</dbReference>
<evidence type="ECO:0000313" key="3">
    <source>
        <dbReference type="Proteomes" id="UP000070383"/>
    </source>
</evidence>
<gene>
    <name evidence="2" type="ORF">HMPREF3200_00942</name>
</gene>
<feature type="transmembrane region" description="Helical" evidence="1">
    <location>
        <begin position="12"/>
        <end position="31"/>
    </location>
</feature>
<name>A0A133KEY8_9FIRM</name>
<keyword evidence="3" id="KW-1185">Reference proteome</keyword>
<accession>A0A133KEY8</accession>